<dbReference type="Proteomes" id="UP000441399">
    <property type="component" value="Unassembled WGS sequence"/>
</dbReference>
<dbReference type="EMBL" id="CACSIO010000001">
    <property type="protein sequence ID" value="CAA0085494.1"/>
    <property type="molecule type" value="Genomic_DNA"/>
</dbReference>
<evidence type="ECO:0000256" key="2">
    <source>
        <dbReference type="ARBA" id="ARBA00023125"/>
    </source>
</evidence>
<dbReference type="InterPro" id="IPR036390">
    <property type="entry name" value="WH_DNA-bd_sf"/>
</dbReference>
<dbReference type="InterPro" id="IPR002577">
    <property type="entry name" value="HTH_HxlR"/>
</dbReference>
<accession>A0A5S9N835</accession>
<reference evidence="5 6" key="1">
    <citation type="submission" date="2019-11" db="EMBL/GenBank/DDBJ databases">
        <authorList>
            <person name="Holert J."/>
        </authorList>
    </citation>
    <scope>NUCLEOTIDE SEQUENCE [LARGE SCALE GENOMIC DNA]</scope>
    <source>
        <strain evidence="5">SB11_3</strain>
    </source>
</reference>
<dbReference type="AlphaFoldDB" id="A0A5S9N835"/>
<keyword evidence="6" id="KW-1185">Reference proteome</keyword>
<dbReference type="Pfam" id="PF01638">
    <property type="entry name" value="HxlR"/>
    <property type="match status" value="1"/>
</dbReference>
<dbReference type="Gene3D" id="1.10.10.10">
    <property type="entry name" value="Winged helix-like DNA-binding domain superfamily/Winged helix DNA-binding domain"/>
    <property type="match status" value="1"/>
</dbReference>
<gene>
    <name evidence="5" type="ORF">OPDIPICF_00826</name>
</gene>
<evidence type="ECO:0000256" key="1">
    <source>
        <dbReference type="ARBA" id="ARBA00023015"/>
    </source>
</evidence>
<keyword evidence="1" id="KW-0805">Transcription regulation</keyword>
<sequence length="154" mass="17085">MKKTDNATASKQVKKTKERAALPLSNADLEAFRSNCALASALDIIGDKWSLLLVRDLMFGIDTFSKLQSRPETIPSNILASRLKRLQGQGLIEKTPYQERPVRYRYTLTSVGWALKPILLSLTKWGLDNIEGAVAPDFVRDHIEAAQLSAKSDG</sequence>
<dbReference type="GO" id="GO:0003677">
    <property type="term" value="F:DNA binding"/>
    <property type="evidence" value="ECO:0007669"/>
    <property type="project" value="UniProtKB-KW"/>
</dbReference>
<organism evidence="5 6">
    <name type="scientific">BD1-7 clade bacterium</name>
    <dbReference type="NCBI Taxonomy" id="2029982"/>
    <lineage>
        <taxon>Bacteria</taxon>
        <taxon>Pseudomonadati</taxon>
        <taxon>Pseudomonadota</taxon>
        <taxon>Gammaproteobacteria</taxon>
        <taxon>Cellvibrionales</taxon>
        <taxon>Spongiibacteraceae</taxon>
        <taxon>BD1-7 clade</taxon>
    </lineage>
</organism>
<dbReference type="PANTHER" id="PTHR33204:SF18">
    <property type="entry name" value="TRANSCRIPTIONAL REGULATORY PROTEIN"/>
    <property type="match status" value="1"/>
</dbReference>
<evidence type="ECO:0000313" key="6">
    <source>
        <dbReference type="Proteomes" id="UP000441399"/>
    </source>
</evidence>
<evidence type="ECO:0000313" key="5">
    <source>
        <dbReference type="EMBL" id="CAA0085494.1"/>
    </source>
</evidence>
<keyword evidence="3" id="KW-0804">Transcription</keyword>
<protein>
    <submittedName>
        <fullName evidence="5">Putative HTH-type transcriptional regulator</fullName>
    </submittedName>
</protein>
<dbReference type="PANTHER" id="PTHR33204">
    <property type="entry name" value="TRANSCRIPTIONAL REGULATOR, MARR FAMILY"/>
    <property type="match status" value="1"/>
</dbReference>
<feature type="domain" description="HTH hxlR-type" evidence="4">
    <location>
        <begin position="36"/>
        <end position="134"/>
    </location>
</feature>
<keyword evidence="2" id="KW-0238">DNA-binding</keyword>
<evidence type="ECO:0000256" key="3">
    <source>
        <dbReference type="ARBA" id="ARBA00023163"/>
    </source>
</evidence>
<dbReference type="InterPro" id="IPR036388">
    <property type="entry name" value="WH-like_DNA-bd_sf"/>
</dbReference>
<dbReference type="SUPFAM" id="SSF46785">
    <property type="entry name" value="Winged helix' DNA-binding domain"/>
    <property type="match status" value="1"/>
</dbReference>
<proteinExistence type="predicted"/>
<evidence type="ECO:0000259" key="4">
    <source>
        <dbReference type="PROSITE" id="PS51118"/>
    </source>
</evidence>
<name>A0A5S9N835_9GAMM</name>
<dbReference type="PROSITE" id="PS51118">
    <property type="entry name" value="HTH_HXLR"/>
    <property type="match status" value="1"/>
</dbReference>